<organism evidence="1 2">
    <name type="scientific">Lederbergia galactosidilytica</name>
    <dbReference type="NCBI Taxonomy" id="217031"/>
    <lineage>
        <taxon>Bacteria</taxon>
        <taxon>Bacillati</taxon>
        <taxon>Bacillota</taxon>
        <taxon>Bacilli</taxon>
        <taxon>Bacillales</taxon>
        <taxon>Bacillaceae</taxon>
        <taxon>Lederbergia</taxon>
    </lineage>
</organism>
<gene>
    <name evidence="1" type="ORF">ABB05_21805</name>
</gene>
<dbReference type="Pfam" id="PF06486">
    <property type="entry name" value="DUF1093"/>
    <property type="match status" value="1"/>
</dbReference>
<dbReference type="NCBIfam" id="TIGR01655">
    <property type="entry name" value="yxeA_fam"/>
    <property type="match status" value="1"/>
</dbReference>
<comment type="caution">
    <text evidence="1">The sequence shown here is derived from an EMBL/GenBank/DDBJ whole genome shotgun (WGS) entry which is preliminary data.</text>
</comment>
<evidence type="ECO:0000313" key="1">
    <source>
        <dbReference type="EMBL" id="OAK67187.1"/>
    </source>
</evidence>
<dbReference type="PATRIC" id="fig|217031.6.peg.4740"/>
<dbReference type="InterPro" id="IPR036166">
    <property type="entry name" value="YxeA-like_sf"/>
</dbReference>
<dbReference type="Gene3D" id="2.40.50.480">
    <property type="match status" value="1"/>
</dbReference>
<keyword evidence="2" id="KW-1185">Reference proteome</keyword>
<protein>
    <submittedName>
        <fullName evidence="1">Uncharacterized protein</fullName>
    </submittedName>
</protein>
<dbReference type="PROSITE" id="PS51257">
    <property type="entry name" value="PROKAR_LIPOPROTEIN"/>
    <property type="match status" value="1"/>
</dbReference>
<dbReference type="OrthoDB" id="8719215at2"/>
<dbReference type="PANTHER" id="PTHR36433">
    <property type="entry name" value="HYPOTHETICAL CYTOSOLIC PROTEIN"/>
    <property type="match status" value="1"/>
</dbReference>
<name>A0A177ZGT3_9BACI</name>
<dbReference type="STRING" id="217031.ABB05_21805"/>
<dbReference type="AlphaFoldDB" id="A0A177ZGT3"/>
<accession>A0A177ZGT3</accession>
<proteinExistence type="predicted"/>
<dbReference type="PANTHER" id="PTHR36433:SF2">
    <property type="entry name" value="YXEA FAMILY PROTEIN"/>
    <property type="match status" value="1"/>
</dbReference>
<reference evidence="1 2" key="1">
    <citation type="submission" date="2015-05" db="EMBL/GenBank/DDBJ databases">
        <title>Comparison of genome.</title>
        <authorList>
            <person name="Zheng Z."/>
            <person name="Sun M."/>
        </authorList>
    </citation>
    <scope>NUCLEOTIDE SEQUENCE [LARGE SCALE GENOMIC DNA]</scope>
    <source>
        <strain evidence="1 2">G25-74</strain>
    </source>
</reference>
<evidence type="ECO:0000313" key="2">
    <source>
        <dbReference type="Proteomes" id="UP000077881"/>
    </source>
</evidence>
<sequence>MKKAILFFTVTLLFSTILTGCGIDLNRLGAEKYYIQVKGDGDKKDDGRQDIYDYTLTGFNEDGEEATLEFFALKELRKDAYLILYYKDKKGVTSYQEVNEEDIPEKALEKLQEGVK</sequence>
<dbReference type="EMBL" id="LDJR01000061">
    <property type="protein sequence ID" value="OAK67187.1"/>
    <property type="molecule type" value="Genomic_DNA"/>
</dbReference>
<dbReference type="SUPFAM" id="SSF159121">
    <property type="entry name" value="BC4932-like"/>
    <property type="match status" value="1"/>
</dbReference>
<dbReference type="RefSeq" id="WP_064468942.1">
    <property type="nucleotide sequence ID" value="NZ_LDJR01000061.1"/>
</dbReference>
<dbReference type="Proteomes" id="UP000077881">
    <property type="component" value="Unassembled WGS sequence"/>
</dbReference>
<dbReference type="InterPro" id="IPR006542">
    <property type="entry name" value="DUF1093"/>
</dbReference>